<evidence type="ECO:0000313" key="1">
    <source>
        <dbReference type="EMBL" id="KWZ81731.1"/>
    </source>
</evidence>
<comment type="caution">
    <text evidence="1">The sequence shown here is derived from an EMBL/GenBank/DDBJ whole genome shotgun (WGS) entry which is preliminary data.</text>
</comment>
<dbReference type="EMBL" id="LRPO01000024">
    <property type="protein sequence ID" value="KWZ81731.1"/>
    <property type="molecule type" value="Genomic_DNA"/>
</dbReference>
<protein>
    <submittedName>
        <fullName evidence="1">Uncharacterized protein</fullName>
    </submittedName>
</protein>
<sequence length="48" mass="5580">MFSISAKLKNSLVYYAIPSIQRVAAEQSPNGIFRLHQLFLMQLKRNKQ</sequence>
<dbReference type="PATRIC" id="fig|1681.53.peg.845"/>
<reference evidence="1 2" key="1">
    <citation type="submission" date="2016-01" db="EMBL/GenBank/DDBJ databases">
        <authorList>
            <person name="Oliw E.H."/>
        </authorList>
    </citation>
    <scope>NUCLEOTIDE SEQUENCE [LARGE SCALE GENOMIC DNA]</scope>
    <source>
        <strain evidence="1 2">MJR8628B</strain>
    </source>
</reference>
<gene>
    <name evidence="1" type="ORF">HMPREF3196_00859</name>
</gene>
<dbReference type="Proteomes" id="UP000070092">
    <property type="component" value="Unassembled WGS sequence"/>
</dbReference>
<accession>A0A133KQA7</accession>
<organism evidence="1 2">
    <name type="scientific">Bifidobacterium bifidum</name>
    <dbReference type="NCBI Taxonomy" id="1681"/>
    <lineage>
        <taxon>Bacteria</taxon>
        <taxon>Bacillati</taxon>
        <taxon>Actinomycetota</taxon>
        <taxon>Actinomycetes</taxon>
        <taxon>Bifidobacteriales</taxon>
        <taxon>Bifidobacteriaceae</taxon>
        <taxon>Bifidobacterium</taxon>
    </lineage>
</organism>
<dbReference type="AlphaFoldDB" id="A0A133KQA7"/>
<evidence type="ECO:0000313" key="2">
    <source>
        <dbReference type="Proteomes" id="UP000070092"/>
    </source>
</evidence>
<name>A0A133KQA7_BIFBI</name>
<proteinExistence type="predicted"/>